<organism evidence="3 4">
    <name type="scientific">Fragilariopsis cylindrus CCMP1102</name>
    <dbReference type="NCBI Taxonomy" id="635003"/>
    <lineage>
        <taxon>Eukaryota</taxon>
        <taxon>Sar</taxon>
        <taxon>Stramenopiles</taxon>
        <taxon>Ochrophyta</taxon>
        <taxon>Bacillariophyta</taxon>
        <taxon>Bacillariophyceae</taxon>
        <taxon>Bacillariophycidae</taxon>
        <taxon>Bacillariales</taxon>
        <taxon>Bacillariaceae</taxon>
        <taxon>Fragilariopsis</taxon>
    </lineage>
</organism>
<sequence length="100" mass="10865">MKADKIIVKLAKSKGEYGTFDFWSKLTDPKRKEKKNSKTGGASDPTGGIMSMMKDMYDSGDDNMKKMIGETMLKQRNGELNNGKMDSGLGGMGGLGDFGK</sequence>
<reference evidence="3 4" key="1">
    <citation type="submission" date="2016-09" db="EMBL/GenBank/DDBJ databases">
        <title>Extensive genetic diversity and differential bi-allelic expression allows diatom success in the polar Southern Ocean.</title>
        <authorList>
            <consortium name="DOE Joint Genome Institute"/>
            <person name="Mock T."/>
            <person name="Otillar R.P."/>
            <person name="Strauss J."/>
            <person name="Dupont C."/>
            <person name="Frickenhaus S."/>
            <person name="Maumus F."/>
            <person name="Mcmullan M."/>
            <person name="Sanges R."/>
            <person name="Schmutz J."/>
            <person name="Toseland A."/>
            <person name="Valas R."/>
            <person name="Veluchamy A."/>
            <person name="Ward B.J."/>
            <person name="Allen A."/>
            <person name="Barry K."/>
            <person name="Falciatore A."/>
            <person name="Ferrante M."/>
            <person name="Fortunato A.E."/>
            <person name="Gloeckner G."/>
            <person name="Gruber A."/>
            <person name="Hipkin R."/>
            <person name="Janech M."/>
            <person name="Kroth P."/>
            <person name="Leese F."/>
            <person name="Lindquist E."/>
            <person name="Lyon B.R."/>
            <person name="Martin J."/>
            <person name="Mayer C."/>
            <person name="Parker M."/>
            <person name="Quesneville H."/>
            <person name="Raymond J."/>
            <person name="Uhlig C."/>
            <person name="Valentin K.U."/>
            <person name="Worden A.Z."/>
            <person name="Armbrust E.V."/>
            <person name="Bowler C."/>
            <person name="Green B."/>
            <person name="Moulton V."/>
            <person name="Van Oosterhout C."/>
            <person name="Grigoriev I."/>
        </authorList>
    </citation>
    <scope>NUCLEOTIDE SEQUENCE [LARGE SCALE GENOMIC DNA]</scope>
    <source>
        <strain evidence="3 4">CCMP1102</strain>
    </source>
</reference>
<dbReference type="PANTHER" id="PTHR13164">
    <property type="entry name" value="CALICYLIN BINDING PROTEIN"/>
    <property type="match status" value="1"/>
</dbReference>
<name>A0A1E7FF18_9STRA</name>
<dbReference type="Proteomes" id="UP000095751">
    <property type="component" value="Unassembled WGS sequence"/>
</dbReference>
<dbReference type="InParanoid" id="A0A1E7FF18"/>
<dbReference type="OrthoDB" id="164025at2759"/>
<evidence type="ECO:0000313" key="3">
    <source>
        <dbReference type="EMBL" id="OEU16734.1"/>
    </source>
</evidence>
<evidence type="ECO:0000256" key="1">
    <source>
        <dbReference type="SAM" id="MobiDB-lite"/>
    </source>
</evidence>
<dbReference type="GO" id="GO:0005634">
    <property type="term" value="C:nucleus"/>
    <property type="evidence" value="ECO:0007669"/>
    <property type="project" value="TreeGrafter"/>
</dbReference>
<evidence type="ECO:0000259" key="2">
    <source>
        <dbReference type="PROSITE" id="PS51048"/>
    </source>
</evidence>
<dbReference type="InterPro" id="IPR052289">
    <property type="entry name" value="Calcyclin-binding_UBL-bridge"/>
</dbReference>
<dbReference type="PANTHER" id="PTHR13164:SF3">
    <property type="entry name" value="CALCYCLIN-BINDING PROTEIN"/>
    <property type="match status" value="1"/>
</dbReference>
<dbReference type="PROSITE" id="PS51048">
    <property type="entry name" value="SGS"/>
    <property type="match status" value="1"/>
</dbReference>
<gene>
    <name evidence="3" type="ORF">FRACYDRAFT_269091</name>
</gene>
<protein>
    <recommendedName>
        <fullName evidence="2">SGS domain-containing protein</fullName>
    </recommendedName>
</protein>
<dbReference type="InterPro" id="IPR007699">
    <property type="entry name" value="SGS_dom"/>
</dbReference>
<proteinExistence type="predicted"/>
<dbReference type="EMBL" id="KV784358">
    <property type="protein sequence ID" value="OEU16734.1"/>
    <property type="molecule type" value="Genomic_DNA"/>
</dbReference>
<feature type="region of interest" description="Disordered" evidence="1">
    <location>
        <begin position="28"/>
        <end position="54"/>
    </location>
</feature>
<keyword evidence="4" id="KW-1185">Reference proteome</keyword>
<evidence type="ECO:0000313" key="4">
    <source>
        <dbReference type="Proteomes" id="UP000095751"/>
    </source>
</evidence>
<dbReference type="KEGG" id="fcy:FRACYDRAFT_269091"/>
<dbReference type="AlphaFoldDB" id="A0A1E7FF18"/>
<feature type="domain" description="SGS" evidence="2">
    <location>
        <begin position="7"/>
        <end position="100"/>
    </location>
</feature>
<feature type="compositionally biased region" description="Gly residues" evidence="1">
    <location>
        <begin position="88"/>
        <end position="100"/>
    </location>
</feature>
<feature type="region of interest" description="Disordered" evidence="1">
    <location>
        <begin position="78"/>
        <end position="100"/>
    </location>
</feature>
<accession>A0A1E7FF18</accession>